<feature type="domain" description="MobA/VirD2-like nuclease" evidence="1">
    <location>
        <begin position="36"/>
        <end position="158"/>
    </location>
</feature>
<name>A0A248K2R1_9PROT</name>
<evidence type="ECO:0000313" key="2">
    <source>
        <dbReference type="EMBL" id="ASG25046.1"/>
    </source>
</evidence>
<dbReference type="InterPro" id="IPR005094">
    <property type="entry name" value="Endonuclease_MobA/VirD2"/>
</dbReference>
<accession>A0A248K2R1</accession>
<dbReference type="EMBL" id="CP022113">
    <property type="protein sequence ID" value="ASG25046.1"/>
    <property type="molecule type" value="Genomic_DNA"/>
</dbReference>
<reference evidence="2 3" key="1">
    <citation type="submission" date="2017-06" db="EMBL/GenBank/DDBJ databases">
        <title>Complete genome sequence of Nitrospirillum amazonense strain CBAmC, an endophytic nitrogen-fixing and plant growth-promoting bacterium, isolated from sugarcane.</title>
        <authorList>
            <person name="Schwab S."/>
            <person name="dos Santos Teixeira K.R."/>
            <person name="Simoes Araujo J.L."/>
            <person name="Soares Vidal M."/>
            <person name="Borges de Freitas H.R."/>
            <person name="Rivello Crivelaro A.L."/>
            <person name="Bueno de Camargo Nunes A."/>
            <person name="dos Santos C.M."/>
            <person name="Palmeira da Silva Rosa D."/>
            <person name="da Silva Padilha D."/>
            <person name="da Silva E."/>
            <person name="Araujo Terra L."/>
            <person name="Soares Mendes V."/>
            <person name="Farinelli L."/>
            <person name="Magalhaes Cruz L."/>
            <person name="Baldani J.I."/>
        </authorList>
    </citation>
    <scope>NUCLEOTIDE SEQUENCE [LARGE SCALE GENOMIC DNA]</scope>
    <source>
        <strain evidence="2 3">CBAmC</strain>
    </source>
</reference>
<evidence type="ECO:0000313" key="3">
    <source>
        <dbReference type="Proteomes" id="UP000197153"/>
    </source>
</evidence>
<protein>
    <recommendedName>
        <fullName evidence="1">MobA/VirD2-like nuclease domain-containing protein</fullName>
    </recommendedName>
</protein>
<evidence type="ECO:0000259" key="1">
    <source>
        <dbReference type="Pfam" id="PF03432"/>
    </source>
</evidence>
<proteinExistence type="predicted"/>
<dbReference type="RefSeq" id="WP_088875436.1">
    <property type="nucleotide sequence ID" value="NZ_CP022113.1"/>
</dbReference>
<sequence length="306" mass="34422">MIEKITKGTSMRGLLDYLMGEFDHTGRPRGRVAIVGGSIVSTDVRAMAAEYHALNQLRLSLGKSVAHCSLSVPRGSVDQSMAWSERRLTDGEWAEIGCHWAMGMNFQAFTIFRHDGPDDDHIHVAASRVNPDGSVVPDGWDYLRGERFVREIERKYDLRWVRSSHLLEPENALLQLPTVNRGDIEKARKKGRLHRLEIAAAVKQALDRGATTFTDFVHFLWQKDIEVRVRLSPDHLGLNGLSFALEGVAVQGRHLGRGFSANNLVKRGLSYDLSRDYEVIIACFNRTAEVAEGNKSRRPMDGLEFE</sequence>
<organism evidence="2 3">
    <name type="scientific">Nitrospirillum viridazoti CBAmc</name>
    <dbReference type="NCBI Taxonomy" id="1441467"/>
    <lineage>
        <taxon>Bacteria</taxon>
        <taxon>Pseudomonadati</taxon>
        <taxon>Pseudomonadota</taxon>
        <taxon>Alphaproteobacteria</taxon>
        <taxon>Rhodospirillales</taxon>
        <taxon>Azospirillaceae</taxon>
        <taxon>Nitrospirillum</taxon>
        <taxon>Nitrospirillum viridazoti</taxon>
    </lineage>
</organism>
<dbReference type="Pfam" id="PF03432">
    <property type="entry name" value="Relaxase"/>
    <property type="match status" value="1"/>
</dbReference>
<dbReference type="Proteomes" id="UP000197153">
    <property type="component" value="Chromosome 4"/>
</dbReference>
<dbReference type="KEGG" id="nao:Y958_29170"/>
<keyword evidence="3" id="KW-1185">Reference proteome</keyword>
<gene>
    <name evidence="2" type="ORF">Y958_29170</name>
</gene>
<dbReference type="AlphaFoldDB" id="A0A248K2R1"/>